<reference evidence="1 2" key="1">
    <citation type="journal article" date="2014" name="Genome Biol. Evol.">
        <title>The genome of the myxosporean Thelohanellus kitauei shows adaptations to nutrient acquisition within its fish host.</title>
        <authorList>
            <person name="Yang Y."/>
            <person name="Xiong J."/>
            <person name="Zhou Z."/>
            <person name="Huo F."/>
            <person name="Miao W."/>
            <person name="Ran C."/>
            <person name="Liu Y."/>
            <person name="Zhang J."/>
            <person name="Feng J."/>
            <person name="Wang M."/>
            <person name="Wang M."/>
            <person name="Wang L."/>
            <person name="Yao B."/>
        </authorList>
    </citation>
    <scope>NUCLEOTIDE SEQUENCE [LARGE SCALE GENOMIC DNA]</scope>
    <source>
        <strain evidence="1">Wuqing</strain>
    </source>
</reference>
<organism evidence="1 2">
    <name type="scientific">Thelohanellus kitauei</name>
    <name type="common">Myxosporean</name>
    <dbReference type="NCBI Taxonomy" id="669202"/>
    <lineage>
        <taxon>Eukaryota</taxon>
        <taxon>Metazoa</taxon>
        <taxon>Cnidaria</taxon>
        <taxon>Myxozoa</taxon>
        <taxon>Myxosporea</taxon>
        <taxon>Bivalvulida</taxon>
        <taxon>Platysporina</taxon>
        <taxon>Myxobolidae</taxon>
        <taxon>Thelohanellus</taxon>
    </lineage>
</organism>
<dbReference type="Proteomes" id="UP000031668">
    <property type="component" value="Unassembled WGS sequence"/>
</dbReference>
<evidence type="ECO:0000313" key="2">
    <source>
        <dbReference type="Proteomes" id="UP000031668"/>
    </source>
</evidence>
<protein>
    <submittedName>
        <fullName evidence="1">Uncharacterized protein</fullName>
    </submittedName>
</protein>
<evidence type="ECO:0000313" key="1">
    <source>
        <dbReference type="EMBL" id="KII64000.1"/>
    </source>
</evidence>
<gene>
    <name evidence="1" type="ORF">RF11_08810</name>
</gene>
<accession>A0A0C2MHX5</accession>
<proteinExistence type="predicted"/>
<comment type="caution">
    <text evidence="1">The sequence shown here is derived from an EMBL/GenBank/DDBJ whole genome shotgun (WGS) entry which is preliminary data.</text>
</comment>
<name>A0A0C2MHX5_THEKT</name>
<keyword evidence="2" id="KW-1185">Reference proteome</keyword>
<dbReference type="EMBL" id="JWZT01004477">
    <property type="protein sequence ID" value="KII64000.1"/>
    <property type="molecule type" value="Genomic_DNA"/>
</dbReference>
<sequence>MCNDIDFSWSTELTTKNLVLIFLSSNIISLMIMKSFTIHSKGRLVNLYDMIVSVLECGMGQATKGLIKNLYKTFSLKVLLKANIFWINNVGIRQRWAWLSE</sequence>
<dbReference type="AlphaFoldDB" id="A0A0C2MHX5"/>